<evidence type="ECO:0000259" key="7">
    <source>
        <dbReference type="Pfam" id="PF00266"/>
    </source>
</evidence>
<evidence type="ECO:0000256" key="3">
    <source>
        <dbReference type="ARBA" id="ARBA00022898"/>
    </source>
</evidence>
<dbReference type="PANTHER" id="PTHR43247:SF1">
    <property type="entry name" value="PHOSPHOSERINE AMINOTRANSFERASE"/>
    <property type="match status" value="1"/>
</dbReference>
<dbReference type="UniPathway" id="UPA00244">
    <property type="reaction ID" value="UER00311"/>
</dbReference>
<evidence type="ECO:0000256" key="4">
    <source>
        <dbReference type="ARBA" id="ARBA00029440"/>
    </source>
</evidence>
<name>A0A1I8F2U7_9PLAT</name>
<dbReference type="Pfam" id="PF00266">
    <property type="entry name" value="Aminotran_5"/>
    <property type="match status" value="1"/>
</dbReference>
<keyword evidence="3" id="KW-0663">Pyridoxal phosphate</keyword>
<dbReference type="Gene3D" id="3.40.640.10">
    <property type="entry name" value="Type I PLP-dependent aspartate aminotransferase-like (Major domain)"/>
    <property type="match status" value="1"/>
</dbReference>
<keyword evidence="8" id="KW-1185">Reference proteome</keyword>
<feature type="compositionally biased region" description="Acidic residues" evidence="6">
    <location>
        <begin position="43"/>
        <end position="52"/>
    </location>
</feature>
<dbReference type="AlphaFoldDB" id="A0A1I8F2U7"/>
<dbReference type="GO" id="GO:0030170">
    <property type="term" value="F:pyridoxal phosphate binding"/>
    <property type="evidence" value="ECO:0007669"/>
    <property type="project" value="TreeGrafter"/>
</dbReference>
<sequence length="254" mass="28196">AAREPQWTTLSRGRWSESAAKEQKSTARCRKVHAPKPHASDSSDSEDSEEEWWSELSENAAYVYMCDNETVDGVEFKCPSARTPPGVPLVADMSSNMMSPNNGLVFAGAQKNLGPAGVTVVIVREDLMAAGPCRSVPVAQLPYYEWIANQASVLNEMIVDANLASVLNEMMVTSRNDSLYNTPPTFSIYVTGLVMQWVRRFWRCGPYAGAVRREVVLLYNLIENSQGFLLKFEDERQKFSAPSTKVSVNPGFVE</sequence>
<dbReference type="GO" id="GO:0005737">
    <property type="term" value="C:cytoplasm"/>
    <property type="evidence" value="ECO:0007669"/>
    <property type="project" value="TreeGrafter"/>
</dbReference>
<organism evidence="8 9">
    <name type="scientific">Macrostomum lignano</name>
    <dbReference type="NCBI Taxonomy" id="282301"/>
    <lineage>
        <taxon>Eukaryota</taxon>
        <taxon>Metazoa</taxon>
        <taxon>Spiralia</taxon>
        <taxon>Lophotrochozoa</taxon>
        <taxon>Platyhelminthes</taxon>
        <taxon>Rhabditophora</taxon>
        <taxon>Macrostomorpha</taxon>
        <taxon>Macrostomida</taxon>
        <taxon>Macrostomidae</taxon>
        <taxon>Macrostomum</taxon>
    </lineage>
</organism>
<dbReference type="GO" id="GO:0006564">
    <property type="term" value="P:L-serine biosynthetic process"/>
    <property type="evidence" value="ECO:0007669"/>
    <property type="project" value="InterPro"/>
</dbReference>
<comment type="cofactor">
    <cofactor evidence="1">
        <name>pyridoxal 5'-phosphate</name>
        <dbReference type="ChEBI" id="CHEBI:597326"/>
    </cofactor>
</comment>
<evidence type="ECO:0000256" key="5">
    <source>
        <dbReference type="ARBA" id="ARBA00049007"/>
    </source>
</evidence>
<keyword evidence="2" id="KW-0808">Transferase</keyword>
<comment type="catalytic activity">
    <reaction evidence="5">
        <text>O-phospho-L-serine + 2-oxoglutarate = 3-phosphooxypyruvate + L-glutamate</text>
        <dbReference type="Rhea" id="RHEA:14329"/>
        <dbReference type="ChEBI" id="CHEBI:16810"/>
        <dbReference type="ChEBI" id="CHEBI:18110"/>
        <dbReference type="ChEBI" id="CHEBI:29985"/>
        <dbReference type="ChEBI" id="CHEBI:57524"/>
        <dbReference type="EC" id="2.6.1.52"/>
    </reaction>
</comment>
<feature type="region of interest" description="Disordered" evidence="6">
    <location>
        <begin position="1"/>
        <end position="52"/>
    </location>
</feature>
<protein>
    <submittedName>
        <fullName evidence="9">Aminotran_5 domain-containing protein</fullName>
    </submittedName>
</protein>
<feature type="compositionally biased region" description="Polar residues" evidence="6">
    <location>
        <begin position="1"/>
        <end position="11"/>
    </location>
</feature>
<dbReference type="PANTHER" id="PTHR43247">
    <property type="entry name" value="PHOSPHOSERINE AMINOTRANSFERASE"/>
    <property type="match status" value="1"/>
</dbReference>
<evidence type="ECO:0000313" key="8">
    <source>
        <dbReference type="Proteomes" id="UP000095280"/>
    </source>
</evidence>
<dbReference type="Proteomes" id="UP000095280">
    <property type="component" value="Unplaced"/>
</dbReference>
<feature type="compositionally biased region" description="Basic residues" evidence="6">
    <location>
        <begin position="27"/>
        <end position="36"/>
    </location>
</feature>
<proteinExistence type="predicted"/>
<evidence type="ECO:0000256" key="6">
    <source>
        <dbReference type="SAM" id="MobiDB-lite"/>
    </source>
</evidence>
<dbReference type="GO" id="GO:0004648">
    <property type="term" value="F:O-phospho-L-serine:2-oxoglutarate aminotransferase activity"/>
    <property type="evidence" value="ECO:0007669"/>
    <property type="project" value="UniProtKB-EC"/>
</dbReference>
<dbReference type="InterPro" id="IPR022278">
    <property type="entry name" value="Pser_aminoTfrase"/>
</dbReference>
<evidence type="ECO:0000313" key="9">
    <source>
        <dbReference type="WBParaSite" id="maker-unitig_16786-snap-gene-0.1-mRNA-1"/>
    </source>
</evidence>
<comment type="pathway">
    <text evidence="4">Amino-acid biosynthesis.</text>
</comment>
<feature type="domain" description="Aminotransferase class V" evidence="7">
    <location>
        <begin position="49"/>
        <end position="128"/>
    </location>
</feature>
<dbReference type="InterPro" id="IPR015424">
    <property type="entry name" value="PyrdxlP-dep_Trfase"/>
</dbReference>
<dbReference type="SUPFAM" id="SSF53383">
    <property type="entry name" value="PLP-dependent transferases"/>
    <property type="match status" value="1"/>
</dbReference>
<dbReference type="InterPro" id="IPR000192">
    <property type="entry name" value="Aminotrans_V_dom"/>
</dbReference>
<dbReference type="WBParaSite" id="maker-unitig_16786-snap-gene-0.1-mRNA-1">
    <property type="protein sequence ID" value="maker-unitig_16786-snap-gene-0.1-mRNA-1"/>
    <property type="gene ID" value="maker-unitig_16786-snap-gene-0.1"/>
</dbReference>
<reference evidence="9" key="1">
    <citation type="submission" date="2016-11" db="UniProtKB">
        <authorList>
            <consortium name="WormBaseParasite"/>
        </authorList>
    </citation>
    <scope>IDENTIFICATION</scope>
</reference>
<dbReference type="InterPro" id="IPR015421">
    <property type="entry name" value="PyrdxlP-dep_Trfase_major"/>
</dbReference>
<accession>A0A1I8F2U7</accession>
<evidence type="ECO:0000256" key="2">
    <source>
        <dbReference type="ARBA" id="ARBA00022679"/>
    </source>
</evidence>
<evidence type="ECO:0000256" key="1">
    <source>
        <dbReference type="ARBA" id="ARBA00001933"/>
    </source>
</evidence>